<dbReference type="EMBL" id="FOCD01000008">
    <property type="protein sequence ID" value="SEO17447.1"/>
    <property type="molecule type" value="Genomic_DNA"/>
</dbReference>
<feature type="domain" description="Cation efflux protein cytoplasmic" evidence="9">
    <location>
        <begin position="221"/>
        <end position="288"/>
    </location>
</feature>
<dbReference type="EMBL" id="CP008876">
    <property type="protein sequence ID" value="AIF68347.1"/>
    <property type="molecule type" value="Genomic_DNA"/>
</dbReference>
<dbReference type="FunFam" id="1.20.1510.10:FF:000006">
    <property type="entry name" value="Divalent cation efflux transporter"/>
    <property type="match status" value="1"/>
</dbReference>
<keyword evidence="5 7" id="KW-1133">Transmembrane helix</keyword>
<accession>A0A075LQR9</accession>
<dbReference type="SUPFAM" id="SSF160240">
    <property type="entry name" value="Cation efflux protein cytoplasmic domain-like"/>
    <property type="match status" value="1"/>
</dbReference>
<comment type="similarity">
    <text evidence="2">Belongs to the cation diffusion facilitator (CDF) transporter (TC 2.A.4) family.</text>
</comment>
<feature type="domain" description="Cation efflux protein transmembrane" evidence="8">
    <location>
        <begin position="16"/>
        <end position="208"/>
    </location>
</feature>
<dbReference type="Pfam" id="PF01545">
    <property type="entry name" value="Cation_efflux"/>
    <property type="match status" value="1"/>
</dbReference>
<evidence type="ECO:0000259" key="9">
    <source>
        <dbReference type="Pfam" id="PF16916"/>
    </source>
</evidence>
<evidence type="ECO:0000313" key="13">
    <source>
        <dbReference type="Proteomes" id="UP000199735"/>
    </source>
</evidence>
<evidence type="ECO:0000256" key="7">
    <source>
        <dbReference type="SAM" id="Phobius"/>
    </source>
</evidence>
<evidence type="ECO:0000256" key="5">
    <source>
        <dbReference type="ARBA" id="ARBA00022989"/>
    </source>
</evidence>
<dbReference type="OrthoDB" id="9806522at2"/>
<evidence type="ECO:0000256" key="3">
    <source>
        <dbReference type="ARBA" id="ARBA00022448"/>
    </source>
</evidence>
<dbReference type="PANTHER" id="PTHR43840:SF50">
    <property type="entry name" value="MANGANESE EFFLUX SYSTEM PROTEIN MNES"/>
    <property type="match status" value="1"/>
</dbReference>
<reference evidence="11 13" key="2">
    <citation type="submission" date="2016-10" db="EMBL/GenBank/DDBJ databases">
        <authorList>
            <person name="Varghese N."/>
            <person name="Submissions S."/>
        </authorList>
    </citation>
    <scope>NUCLEOTIDE SEQUENCE [LARGE SCALE GENOMIC DNA]</scope>
    <source>
        <strain evidence="11 13">DSM 21619</strain>
    </source>
</reference>
<dbReference type="PANTHER" id="PTHR43840">
    <property type="entry name" value="MITOCHONDRIAL METAL TRANSPORTER 1-RELATED"/>
    <property type="match status" value="1"/>
</dbReference>
<dbReference type="HOGENOM" id="CLU_013430_3_5_9"/>
<dbReference type="Proteomes" id="UP000199735">
    <property type="component" value="Unassembled WGS sequence"/>
</dbReference>
<proteinExistence type="inferred from homology"/>
<keyword evidence="4 7" id="KW-0812">Transmembrane</keyword>
<evidence type="ECO:0000313" key="12">
    <source>
        <dbReference type="Proteomes" id="UP000027980"/>
    </source>
</evidence>
<keyword evidence="6 7" id="KW-0472">Membrane</keyword>
<dbReference type="RefSeq" id="WP_038565296.1">
    <property type="nucleotide sequence ID" value="NZ_CP008876.1"/>
</dbReference>
<dbReference type="KEGG" id="tap:GZ22_18030"/>
<dbReference type="Gene3D" id="1.20.1510.10">
    <property type="entry name" value="Cation efflux protein transmembrane domain"/>
    <property type="match status" value="1"/>
</dbReference>
<dbReference type="Proteomes" id="UP000027980">
    <property type="component" value="Chromosome"/>
</dbReference>
<dbReference type="AlphaFoldDB" id="A0A075LQR9"/>
<feature type="transmembrane region" description="Helical" evidence="7">
    <location>
        <begin position="118"/>
        <end position="137"/>
    </location>
</feature>
<dbReference type="InterPro" id="IPR027470">
    <property type="entry name" value="Cation_efflux_CTD"/>
</dbReference>
<dbReference type="Pfam" id="PF16916">
    <property type="entry name" value="ZT_dimer"/>
    <property type="match status" value="1"/>
</dbReference>
<keyword evidence="3" id="KW-0813">Transport</keyword>
<dbReference type="NCBIfam" id="TIGR01297">
    <property type="entry name" value="CDF"/>
    <property type="match status" value="1"/>
</dbReference>
<organism evidence="10 12">
    <name type="scientific">Terribacillus saccharophilus</name>
    <dbReference type="NCBI Taxonomy" id="361277"/>
    <lineage>
        <taxon>Bacteria</taxon>
        <taxon>Bacillati</taxon>
        <taxon>Bacillota</taxon>
        <taxon>Bacilli</taxon>
        <taxon>Bacillales</taxon>
        <taxon>Bacillaceae</taxon>
        <taxon>Terribacillus</taxon>
    </lineage>
</organism>
<dbReference type="GO" id="GO:0008324">
    <property type="term" value="F:monoatomic cation transmembrane transporter activity"/>
    <property type="evidence" value="ECO:0007669"/>
    <property type="project" value="InterPro"/>
</dbReference>
<protein>
    <submittedName>
        <fullName evidence="10 11">Transporter</fullName>
    </submittedName>
</protein>
<dbReference type="InterPro" id="IPR036837">
    <property type="entry name" value="Cation_efflux_CTD_sf"/>
</dbReference>
<name>A0A075LQR9_9BACI</name>
<evidence type="ECO:0000256" key="1">
    <source>
        <dbReference type="ARBA" id="ARBA00004141"/>
    </source>
</evidence>
<dbReference type="InterPro" id="IPR058533">
    <property type="entry name" value="Cation_efflux_TM"/>
</dbReference>
<dbReference type="InterPro" id="IPR027469">
    <property type="entry name" value="Cation_efflux_TMD_sf"/>
</dbReference>
<evidence type="ECO:0000259" key="8">
    <source>
        <dbReference type="Pfam" id="PF01545"/>
    </source>
</evidence>
<evidence type="ECO:0000256" key="6">
    <source>
        <dbReference type="ARBA" id="ARBA00023136"/>
    </source>
</evidence>
<accession>A0AAX2EKF3</accession>
<feature type="transmembrane region" description="Helical" evidence="7">
    <location>
        <begin position="20"/>
        <end position="41"/>
    </location>
</feature>
<evidence type="ECO:0000313" key="10">
    <source>
        <dbReference type="EMBL" id="AIF68347.1"/>
    </source>
</evidence>
<dbReference type="InterPro" id="IPR050291">
    <property type="entry name" value="CDF_Transporter"/>
</dbReference>
<sequence length="289" mass="31432">MENEKYKELKMGERGVYISIGAYLVLSSLKLIVGFLSGSAALRADGLNNATDIVASVAVLIGLKLARKPPDADHPYGHWKAETVASLIASFIMMTVGLQVLYTAVLNVFDGSNEAPDMMAAWTGVFGAIVMFFVYRYNMRLGTKINSQSVKAAAKDNLSDALVSVGTVVGIVGSQLGLPWLDPLAAIIVGLIICKTAWEIFTSSSHQLTDGFDETLMVSYTETIMQIQGVKGIKTMKARSYGNNAIVDTEILVNSTLDIRQAHDVATTVEKTLKREHDVYWVNVHVEPQ</sequence>
<dbReference type="GeneID" id="34222789"/>
<reference evidence="10 12" key="1">
    <citation type="submission" date="2014-07" db="EMBL/GenBank/DDBJ databases">
        <title>Complete genome sequence of a moderately halophilic bacterium Terribacillus aidingensis MP602, isolated from Cryptomeria fortunei in Tianmu mountain in China.</title>
        <authorList>
            <person name="Wang Y."/>
            <person name="Lu P."/>
            <person name="Zhang L."/>
        </authorList>
    </citation>
    <scope>NUCLEOTIDE SEQUENCE [LARGE SCALE GENOMIC DNA]</scope>
    <source>
        <strain evidence="10 12">MP602</strain>
    </source>
</reference>
<feature type="transmembrane region" description="Helical" evidence="7">
    <location>
        <begin position="87"/>
        <end position="106"/>
    </location>
</feature>
<evidence type="ECO:0000256" key="4">
    <source>
        <dbReference type="ARBA" id="ARBA00022692"/>
    </source>
</evidence>
<evidence type="ECO:0000256" key="2">
    <source>
        <dbReference type="ARBA" id="ARBA00008114"/>
    </source>
</evidence>
<evidence type="ECO:0000313" key="11">
    <source>
        <dbReference type="EMBL" id="SEO17447.1"/>
    </source>
</evidence>
<gene>
    <name evidence="10" type="ORF">GZ22_18030</name>
    <name evidence="11" type="ORF">SAMN04489762_3645</name>
</gene>
<dbReference type="InterPro" id="IPR002524">
    <property type="entry name" value="Cation_efflux"/>
</dbReference>
<dbReference type="Gene3D" id="3.30.70.1350">
    <property type="entry name" value="Cation efflux protein, cytoplasmic domain"/>
    <property type="match status" value="1"/>
</dbReference>
<dbReference type="GO" id="GO:0016020">
    <property type="term" value="C:membrane"/>
    <property type="evidence" value="ECO:0007669"/>
    <property type="project" value="UniProtKB-SubCell"/>
</dbReference>
<comment type="subcellular location">
    <subcellularLocation>
        <location evidence="1">Membrane</location>
        <topology evidence="1">Multi-pass membrane protein</topology>
    </subcellularLocation>
</comment>
<dbReference type="SUPFAM" id="SSF161111">
    <property type="entry name" value="Cation efflux protein transmembrane domain-like"/>
    <property type="match status" value="1"/>
</dbReference>